<evidence type="ECO:0000256" key="1">
    <source>
        <dbReference type="ARBA" id="ARBA00007905"/>
    </source>
</evidence>
<dbReference type="EMBL" id="GECU01019162">
    <property type="protein sequence ID" value="JAS88544.1"/>
    <property type="molecule type" value="Transcribed_RNA"/>
</dbReference>
<reference evidence="8" key="1">
    <citation type="submission" date="2015-11" db="EMBL/GenBank/DDBJ databases">
        <title>De novo transcriptome assembly of four potential Pierce s Disease insect vectors from Arizona vineyards.</title>
        <authorList>
            <person name="Tassone E.E."/>
        </authorList>
    </citation>
    <scope>NUCLEOTIDE SEQUENCE</scope>
</reference>
<dbReference type="InterPro" id="IPR023210">
    <property type="entry name" value="NADP_OxRdtase_dom"/>
</dbReference>
<dbReference type="PROSITE" id="PS00063">
    <property type="entry name" value="ALDOKETO_REDUCTASE_3"/>
    <property type="match status" value="1"/>
</dbReference>
<evidence type="ECO:0000256" key="3">
    <source>
        <dbReference type="ARBA" id="ARBA00023002"/>
    </source>
</evidence>
<accession>A0A1B6INN6</accession>
<evidence type="ECO:0000256" key="4">
    <source>
        <dbReference type="PIRSR" id="PIRSR000097-1"/>
    </source>
</evidence>
<feature type="binding site" evidence="5">
    <location>
        <position position="110"/>
    </location>
    <ligand>
        <name>substrate</name>
    </ligand>
</feature>
<dbReference type="AlphaFoldDB" id="A0A1B6INN6"/>
<name>A0A1B6INN6_9HEMI</name>
<comment type="similarity">
    <text evidence="1">Belongs to the aldo/keto reductase family.</text>
</comment>
<dbReference type="PROSITE" id="PS00798">
    <property type="entry name" value="ALDOKETO_REDUCTASE_1"/>
    <property type="match status" value="1"/>
</dbReference>
<feature type="active site" description="Proton donor" evidence="4">
    <location>
        <position position="48"/>
    </location>
</feature>
<dbReference type="PANTHER" id="PTHR11732">
    <property type="entry name" value="ALDO/KETO REDUCTASE"/>
    <property type="match status" value="1"/>
</dbReference>
<evidence type="ECO:0000313" key="8">
    <source>
        <dbReference type="EMBL" id="JAS88544.1"/>
    </source>
</evidence>
<dbReference type="InterPro" id="IPR018170">
    <property type="entry name" value="Aldo/ket_reductase_CS"/>
</dbReference>
<keyword evidence="2" id="KW-0521">NADP</keyword>
<keyword evidence="3" id="KW-0560">Oxidoreductase</keyword>
<dbReference type="InterPro" id="IPR020471">
    <property type="entry name" value="AKR"/>
</dbReference>
<evidence type="ECO:0000256" key="5">
    <source>
        <dbReference type="PIRSR" id="PIRSR000097-2"/>
    </source>
</evidence>
<evidence type="ECO:0000256" key="2">
    <source>
        <dbReference type="ARBA" id="ARBA00022857"/>
    </source>
</evidence>
<dbReference type="GO" id="GO:0016491">
    <property type="term" value="F:oxidoreductase activity"/>
    <property type="evidence" value="ECO:0007669"/>
    <property type="project" value="UniProtKB-KW"/>
</dbReference>
<dbReference type="SUPFAM" id="SSF51430">
    <property type="entry name" value="NAD(P)-linked oxidoreductase"/>
    <property type="match status" value="1"/>
</dbReference>
<dbReference type="Gene3D" id="3.20.20.100">
    <property type="entry name" value="NADP-dependent oxidoreductase domain"/>
    <property type="match status" value="1"/>
</dbReference>
<dbReference type="InterPro" id="IPR036812">
    <property type="entry name" value="NAD(P)_OxRdtase_dom_sf"/>
</dbReference>
<gene>
    <name evidence="8" type="ORF">g.43608</name>
</gene>
<dbReference type="Pfam" id="PF00248">
    <property type="entry name" value="Aldo_ket_red"/>
    <property type="match status" value="1"/>
</dbReference>
<organism evidence="8">
    <name type="scientific">Homalodisca liturata</name>
    <dbReference type="NCBI Taxonomy" id="320908"/>
    <lineage>
        <taxon>Eukaryota</taxon>
        <taxon>Metazoa</taxon>
        <taxon>Ecdysozoa</taxon>
        <taxon>Arthropoda</taxon>
        <taxon>Hexapoda</taxon>
        <taxon>Insecta</taxon>
        <taxon>Pterygota</taxon>
        <taxon>Neoptera</taxon>
        <taxon>Paraneoptera</taxon>
        <taxon>Hemiptera</taxon>
        <taxon>Auchenorrhyncha</taxon>
        <taxon>Membracoidea</taxon>
        <taxon>Cicadellidae</taxon>
        <taxon>Cicadellinae</taxon>
        <taxon>Proconiini</taxon>
        <taxon>Homalodisca</taxon>
    </lineage>
</organism>
<feature type="domain" description="NADP-dependent oxidoreductase" evidence="7">
    <location>
        <begin position="15"/>
        <end position="287"/>
    </location>
</feature>
<dbReference type="PIRSF" id="PIRSF000097">
    <property type="entry name" value="AKR"/>
    <property type="match status" value="1"/>
</dbReference>
<dbReference type="PROSITE" id="PS00062">
    <property type="entry name" value="ALDOKETO_REDUCTASE_2"/>
    <property type="match status" value="1"/>
</dbReference>
<proteinExistence type="inferred from homology"/>
<dbReference type="PRINTS" id="PR00069">
    <property type="entry name" value="ALDKETRDTASE"/>
</dbReference>
<evidence type="ECO:0000259" key="7">
    <source>
        <dbReference type="Pfam" id="PF00248"/>
    </source>
</evidence>
<protein>
    <recommendedName>
        <fullName evidence="7">NADP-dependent oxidoreductase domain-containing protein</fullName>
    </recommendedName>
</protein>
<sequence>MAALSLNNGQHIPTVGLGTWQAPLDEVVATVKFAIDAGYRHIDTALVYGTEPGVGKAVREKVQEGAVHREDIFITTKLWNTHHSVEDVVPACKTSLENLGLEYIDLYLVHWPFGFKTKEPLRVPQQFDSFDQTSIEDTWRQMEKCVELGLVKSIGLSNFNKAQIQRVLDIATVKPVVNQIECHMMLNQKPLIEFCKSVNIVVEAYSPFGSPSRPNAPSDATNIFQDGRLLQIAAKYSKTSAQIILRYLIQLGVVVLPKSVTPERIKQNLQVFDFQLSSEDMSLLASLDCGMRLFTYLVAKDHPDYPFVGESVENMKFDSDPCSAGLLDTIKK</sequence>
<dbReference type="FunFam" id="3.20.20.100:FF:000006">
    <property type="entry name" value="Aldo-keto reductase family 1 member A1"/>
    <property type="match status" value="1"/>
</dbReference>
<feature type="site" description="Lowers pKa of active site Tyr" evidence="6">
    <location>
        <position position="77"/>
    </location>
</feature>
<evidence type="ECO:0000256" key="6">
    <source>
        <dbReference type="PIRSR" id="PIRSR000097-3"/>
    </source>
</evidence>